<proteinExistence type="predicted"/>
<reference evidence="2" key="1">
    <citation type="submission" date="2018-10" db="EMBL/GenBank/DDBJ databases">
        <title>Hidden diversity of soil giant viruses.</title>
        <authorList>
            <person name="Schulz F."/>
            <person name="Alteio L."/>
            <person name="Goudeau D."/>
            <person name="Ryan E.M."/>
            <person name="Malmstrom R.R."/>
            <person name="Blanchard J."/>
            <person name="Woyke T."/>
        </authorList>
    </citation>
    <scope>NUCLEOTIDE SEQUENCE</scope>
    <source>
        <strain evidence="2">EDV1</strain>
    </source>
</reference>
<evidence type="ECO:0000313" key="2">
    <source>
        <dbReference type="EMBL" id="AYV78874.1"/>
    </source>
</evidence>
<dbReference type="EMBL" id="MK072107">
    <property type="protein sequence ID" value="AYV78874.1"/>
    <property type="molecule type" value="Genomic_DNA"/>
</dbReference>
<sequence length="83" mass="9672">MSMVHNKPNTKENSVNTEDVGNDLTNIESLKSMESYNVPTLHKMAKILNIPIRFKDDNGSRPYKKNELYNKIKEYIEKNKKSN</sequence>
<evidence type="ECO:0000256" key="1">
    <source>
        <dbReference type="SAM" id="MobiDB-lite"/>
    </source>
</evidence>
<organism evidence="2">
    <name type="scientific">Edafosvirus sp</name>
    <dbReference type="NCBI Taxonomy" id="2487765"/>
    <lineage>
        <taxon>Viruses</taxon>
        <taxon>Varidnaviria</taxon>
        <taxon>Bamfordvirae</taxon>
        <taxon>Nucleocytoviricota</taxon>
        <taxon>Megaviricetes</taxon>
        <taxon>Imitervirales</taxon>
        <taxon>Mimiviridae</taxon>
        <taxon>Klosneuvirinae</taxon>
    </lineage>
</organism>
<protein>
    <submittedName>
        <fullName evidence="2">Uncharacterized protein</fullName>
    </submittedName>
</protein>
<feature type="compositionally biased region" description="Polar residues" evidence="1">
    <location>
        <begin position="11"/>
        <end position="20"/>
    </location>
</feature>
<name>A0A3G4ZX05_9VIRU</name>
<feature type="region of interest" description="Disordered" evidence="1">
    <location>
        <begin position="1"/>
        <end position="20"/>
    </location>
</feature>
<gene>
    <name evidence="2" type="ORF">Edafosvirus42_3</name>
</gene>
<accession>A0A3G4ZX05</accession>